<sequence length="184" mass="21469">MEEPPRKEESNAPGGAQNPSNLFGGVDSISSLPDEMLHHIFSFVPTKVAITTSVLSKRWRHVWCKTPYLSFPHHKSSLESIHETLASYTAPKIMRFHLYVDRETSEASERSRHHVDSLIEFAISHNVEKLSLVLNECILRFSRFLLQQFISKATHRRFMELYESHMHRFLDITSELVFEELFTR</sequence>
<dbReference type="CDD" id="cd22160">
    <property type="entry name" value="F-box_AtFBL13-like"/>
    <property type="match status" value="1"/>
</dbReference>
<dbReference type="InterPro" id="IPR055294">
    <property type="entry name" value="FBL60-like"/>
</dbReference>
<dbReference type="Gramene" id="A09p20260.2_BraZ1">
    <property type="protein sequence ID" value="A09p20260.2_BraZ1.CDS.1"/>
    <property type="gene ID" value="A09g20260.2_BraZ1"/>
</dbReference>
<dbReference type="InterPro" id="IPR053781">
    <property type="entry name" value="F-box_AtFBL13-like"/>
</dbReference>
<evidence type="ECO:0000313" key="3">
    <source>
        <dbReference type="EMBL" id="CAG7861559.1"/>
    </source>
</evidence>
<dbReference type="PROSITE" id="PS50181">
    <property type="entry name" value="FBOX"/>
    <property type="match status" value="1"/>
</dbReference>
<proteinExistence type="predicted"/>
<dbReference type="EMBL" id="LR031568">
    <property type="protein sequence ID" value="VDC59885.1"/>
    <property type="molecule type" value="Genomic_DNA"/>
</dbReference>
<protein>
    <recommendedName>
        <fullName evidence="2">F-box domain-containing protein</fullName>
    </recommendedName>
</protein>
<name>A0A3P5YB59_BRACM</name>
<dbReference type="AlphaFoldDB" id="A0A3P5YB59"/>
<dbReference type="Pfam" id="PF00646">
    <property type="entry name" value="F-box"/>
    <property type="match status" value="1"/>
</dbReference>
<evidence type="ECO:0000256" key="1">
    <source>
        <dbReference type="SAM" id="MobiDB-lite"/>
    </source>
</evidence>
<accession>A0A3P5YB59</accession>
<feature type="domain" description="F-box" evidence="2">
    <location>
        <begin position="26"/>
        <end position="62"/>
    </location>
</feature>
<evidence type="ECO:0000313" key="4">
    <source>
        <dbReference type="EMBL" id="VDC59885.1"/>
    </source>
</evidence>
<dbReference type="InterPro" id="IPR001810">
    <property type="entry name" value="F-box_dom"/>
</dbReference>
<feature type="region of interest" description="Disordered" evidence="1">
    <location>
        <begin position="1"/>
        <end position="24"/>
    </location>
</feature>
<organism evidence="4">
    <name type="scientific">Brassica campestris</name>
    <name type="common">Field mustard</name>
    <dbReference type="NCBI Taxonomy" id="3711"/>
    <lineage>
        <taxon>Eukaryota</taxon>
        <taxon>Viridiplantae</taxon>
        <taxon>Streptophyta</taxon>
        <taxon>Embryophyta</taxon>
        <taxon>Tracheophyta</taxon>
        <taxon>Spermatophyta</taxon>
        <taxon>Magnoliopsida</taxon>
        <taxon>eudicotyledons</taxon>
        <taxon>Gunneridae</taxon>
        <taxon>Pentapetalae</taxon>
        <taxon>rosids</taxon>
        <taxon>malvids</taxon>
        <taxon>Brassicales</taxon>
        <taxon>Brassicaceae</taxon>
        <taxon>Brassiceae</taxon>
        <taxon>Brassica</taxon>
    </lineage>
</organism>
<evidence type="ECO:0000259" key="2">
    <source>
        <dbReference type="PROSITE" id="PS50181"/>
    </source>
</evidence>
<dbReference type="PANTHER" id="PTHR31293:SF12">
    <property type="entry name" value="RNI-LIKE SUPERFAMILY PROTEIN"/>
    <property type="match status" value="1"/>
</dbReference>
<dbReference type="Proteomes" id="UP000694005">
    <property type="component" value="Chromosome A09"/>
</dbReference>
<dbReference type="SMART" id="SM00256">
    <property type="entry name" value="FBOX"/>
    <property type="match status" value="1"/>
</dbReference>
<dbReference type="EMBL" id="LS974625">
    <property type="protein sequence ID" value="CAG7861559.1"/>
    <property type="molecule type" value="Genomic_DNA"/>
</dbReference>
<dbReference type="InterPro" id="IPR036047">
    <property type="entry name" value="F-box-like_dom_sf"/>
</dbReference>
<dbReference type="SUPFAM" id="SSF81383">
    <property type="entry name" value="F-box domain"/>
    <property type="match status" value="1"/>
</dbReference>
<dbReference type="PANTHER" id="PTHR31293">
    <property type="entry name" value="RNI-LIKE SUPERFAMILY PROTEIN"/>
    <property type="match status" value="1"/>
</dbReference>
<reference evidence="4" key="1">
    <citation type="submission" date="2018-11" db="EMBL/GenBank/DDBJ databases">
        <authorList>
            <consortium name="Genoscope - CEA"/>
            <person name="William W."/>
        </authorList>
    </citation>
    <scope>NUCLEOTIDE SEQUENCE</scope>
</reference>
<dbReference type="Gene3D" id="1.20.1280.50">
    <property type="match status" value="1"/>
</dbReference>
<feature type="compositionally biased region" description="Basic and acidic residues" evidence="1">
    <location>
        <begin position="1"/>
        <end position="10"/>
    </location>
</feature>
<gene>
    <name evidence="4" type="ORF">BRAA09T37496Z</name>
    <name evidence="3" type="ORF">BRAPAZ1V2_A09P20260.2</name>
</gene>